<evidence type="ECO:0000256" key="1">
    <source>
        <dbReference type="SAM" id="Phobius"/>
    </source>
</evidence>
<keyword evidence="1" id="KW-1133">Transmembrane helix</keyword>
<evidence type="ECO:0000313" key="3">
    <source>
        <dbReference type="Proteomes" id="UP000836404"/>
    </source>
</evidence>
<comment type="caution">
    <text evidence="2">The sequence shown here is derived from an EMBL/GenBank/DDBJ whole genome shotgun (WGS) entry which is preliminary data.</text>
</comment>
<dbReference type="AlphaFoldDB" id="A0A9N8M9W2"/>
<dbReference type="Proteomes" id="UP000836404">
    <property type="component" value="Unassembled WGS sequence"/>
</dbReference>
<accession>A0A9N8M9W2</accession>
<reference evidence="2 3" key="1">
    <citation type="submission" date="2020-10" db="EMBL/GenBank/DDBJ databases">
        <authorList>
            <person name="Sedaghatjoo S."/>
        </authorList>
    </citation>
    <scope>NUCLEOTIDE SEQUENCE [LARGE SCALE GENOMIC DNA]</scope>
    <source>
        <strain evidence="2 3">LLFL</strain>
    </source>
</reference>
<organism evidence="2 3">
    <name type="scientific">Tilletia laevis</name>
    <dbReference type="NCBI Taxonomy" id="157183"/>
    <lineage>
        <taxon>Eukaryota</taxon>
        <taxon>Fungi</taxon>
        <taxon>Dikarya</taxon>
        <taxon>Basidiomycota</taxon>
        <taxon>Ustilaginomycotina</taxon>
        <taxon>Exobasidiomycetes</taxon>
        <taxon>Tilletiales</taxon>
        <taxon>Tilletiaceae</taxon>
        <taxon>Tilletia</taxon>
    </lineage>
</organism>
<feature type="non-terminal residue" evidence="2">
    <location>
        <position position="33"/>
    </location>
</feature>
<feature type="transmembrane region" description="Helical" evidence="1">
    <location>
        <begin position="15"/>
        <end position="32"/>
    </location>
</feature>
<gene>
    <name evidence="2" type="ORF">JKILLFL_G2116</name>
</gene>
<keyword evidence="1" id="KW-0812">Transmembrane</keyword>
<sequence>RSPPPLGPSSPALDLYLFRSSVLSLGNGAFLLS</sequence>
<protein>
    <submittedName>
        <fullName evidence="2">Uncharacterized protein</fullName>
    </submittedName>
</protein>
<dbReference type="EMBL" id="CAJHJF010007788">
    <property type="protein sequence ID" value="CAD6964799.1"/>
    <property type="molecule type" value="Genomic_DNA"/>
</dbReference>
<name>A0A9N8M9W2_9BASI</name>
<proteinExistence type="predicted"/>
<keyword evidence="3" id="KW-1185">Reference proteome</keyword>
<keyword evidence="1" id="KW-0472">Membrane</keyword>
<evidence type="ECO:0000313" key="2">
    <source>
        <dbReference type="EMBL" id="CAD6964799.1"/>
    </source>
</evidence>